<protein>
    <submittedName>
        <fullName evidence="2">Uncharacterized protein</fullName>
    </submittedName>
</protein>
<dbReference type="Gramene" id="MELO3C001407.2.1">
    <property type="protein sequence ID" value="MELO3C001407.2.1"/>
    <property type="gene ID" value="MELO3C001407.2"/>
</dbReference>
<evidence type="ECO:0000313" key="2">
    <source>
        <dbReference type="EnsemblPlants" id="MELO3C001407.2.1"/>
    </source>
</evidence>
<accession>A0A9I9CCY1</accession>
<feature type="compositionally biased region" description="Basic residues" evidence="1">
    <location>
        <begin position="1"/>
        <end position="11"/>
    </location>
</feature>
<organism evidence="2">
    <name type="scientific">Cucumis melo</name>
    <name type="common">Muskmelon</name>
    <dbReference type="NCBI Taxonomy" id="3656"/>
    <lineage>
        <taxon>Eukaryota</taxon>
        <taxon>Viridiplantae</taxon>
        <taxon>Streptophyta</taxon>
        <taxon>Embryophyta</taxon>
        <taxon>Tracheophyta</taxon>
        <taxon>Spermatophyta</taxon>
        <taxon>Magnoliopsida</taxon>
        <taxon>eudicotyledons</taxon>
        <taxon>Gunneridae</taxon>
        <taxon>Pentapetalae</taxon>
        <taxon>rosids</taxon>
        <taxon>fabids</taxon>
        <taxon>Cucurbitales</taxon>
        <taxon>Cucurbitaceae</taxon>
        <taxon>Benincaseae</taxon>
        <taxon>Cucumis</taxon>
    </lineage>
</organism>
<name>A0A9I9CCY1_CUCME</name>
<reference evidence="2" key="1">
    <citation type="submission" date="2023-03" db="UniProtKB">
        <authorList>
            <consortium name="EnsemblPlants"/>
        </authorList>
    </citation>
    <scope>IDENTIFICATION</scope>
</reference>
<evidence type="ECO:0000256" key="1">
    <source>
        <dbReference type="SAM" id="MobiDB-lite"/>
    </source>
</evidence>
<dbReference type="EnsemblPlants" id="MELO3C001407.2.1">
    <property type="protein sequence ID" value="MELO3C001407.2.1"/>
    <property type="gene ID" value="MELO3C001407.2"/>
</dbReference>
<sequence length="62" mass="6363">MNLGSHTRRGKGAQLLDRKGGLARPGSSGQIQSPFFIKECSSGHEDGPSVAKVVSALLASVA</sequence>
<proteinExistence type="predicted"/>
<dbReference type="AlphaFoldDB" id="A0A9I9CCY1"/>
<feature type="region of interest" description="Disordered" evidence="1">
    <location>
        <begin position="1"/>
        <end position="33"/>
    </location>
</feature>